<sequence>MSRVRRLLVSVACAALAAGTLGGGGEAAASPGPAAAGHTLPSNTRFYVDPEAGAARQAVADVKAGKVEDAVRMAKLASWPQAIWLDYGTPAEIEKVVRKKMLAARLTGTVPVFVLYNVTGRDCSFYSAGGADSPEEYRAWVQGVADGIGTGRAAVIVEPDGLALLPKECPEGDADGARTEERYANIRTAVDLMEAKPKTSVYLDGGSSNWQPVGELAGRLIEAGLDKTQGFALNVSNYQPTDQLNRYATWVSKCVWYTTEGPQEARGKTDTCASQYYSPSAPNDGQPGNAVDFYDPSTWKWTDAWFDRTVGRPPLEDLSHYVLDNSRNGLGAWIPPAGKYTDAEPWCNAPGRGIGVRPTADTGQPLADAYLYVKTIGESDGTCHRGTAGPADPEYGSEDPAAGAWWPEFAHTLARNAKPALTFNTGR</sequence>
<dbReference type="InterPro" id="IPR006311">
    <property type="entry name" value="TAT_signal"/>
</dbReference>
<dbReference type="Pfam" id="PF01341">
    <property type="entry name" value="Glyco_hydro_6"/>
    <property type="match status" value="1"/>
</dbReference>
<keyword evidence="1" id="KW-0119">Carbohydrate metabolism</keyword>
<dbReference type="SUPFAM" id="SSF51989">
    <property type="entry name" value="Glycosyl hydrolases family 6, cellulases"/>
    <property type="match status" value="1"/>
</dbReference>
<gene>
    <name evidence="2" type="ORF">NEH16_06875</name>
</gene>
<comment type="similarity">
    <text evidence="1">Belongs to the glycosyl hydrolase family 6.</text>
</comment>
<dbReference type="PANTHER" id="PTHR34876:SF4">
    <property type="entry name" value="1,4-BETA-D-GLUCAN CELLOBIOHYDROLASE C-RELATED"/>
    <property type="match status" value="1"/>
</dbReference>
<dbReference type="EC" id="3.2.1.-" evidence="1"/>
<feature type="signal peptide" evidence="1">
    <location>
        <begin position="1"/>
        <end position="17"/>
    </location>
</feature>
<dbReference type="PIRSF" id="PIRSF001100">
    <property type="entry name" value="Beta_cellobiohydrolase"/>
    <property type="match status" value="1"/>
</dbReference>
<dbReference type="RefSeq" id="WP_265540129.1">
    <property type="nucleotide sequence ID" value="NZ_CP098740.1"/>
</dbReference>
<dbReference type="InterPro" id="IPR016288">
    <property type="entry name" value="Beta_cellobiohydrolase"/>
</dbReference>
<keyword evidence="1" id="KW-0732">Signal</keyword>
<dbReference type="PROSITE" id="PS51318">
    <property type="entry name" value="TAT"/>
    <property type="match status" value="1"/>
</dbReference>
<keyword evidence="1" id="KW-0624">Polysaccharide degradation</keyword>
<dbReference type="GO" id="GO:0016787">
    <property type="term" value="F:hydrolase activity"/>
    <property type="evidence" value="ECO:0007669"/>
    <property type="project" value="UniProtKB-KW"/>
</dbReference>
<dbReference type="InterPro" id="IPR036434">
    <property type="entry name" value="Beta_cellobiohydrolase_sf"/>
</dbReference>
<keyword evidence="1" id="KW-0136">Cellulose degradation</keyword>
<feature type="chain" id="PRO_5044969695" description="Glucanase" evidence="1">
    <location>
        <begin position="18"/>
        <end position="427"/>
    </location>
</feature>
<evidence type="ECO:0000313" key="2">
    <source>
        <dbReference type="EMBL" id="UZK53912.1"/>
    </source>
</evidence>
<keyword evidence="1" id="KW-0326">Glycosidase</keyword>
<dbReference type="PRINTS" id="PR00733">
    <property type="entry name" value="GLHYDRLASE6"/>
</dbReference>
<dbReference type="PANTHER" id="PTHR34876">
    <property type="match status" value="1"/>
</dbReference>
<evidence type="ECO:0000313" key="3">
    <source>
        <dbReference type="Proteomes" id="UP001164963"/>
    </source>
</evidence>
<proteinExistence type="inferred from homology"/>
<evidence type="ECO:0000256" key="1">
    <source>
        <dbReference type="RuleBase" id="RU361186"/>
    </source>
</evidence>
<name>A0ABY6PNY6_9ACTN</name>
<dbReference type="Gene3D" id="3.20.20.40">
    <property type="entry name" value="1, 4-beta cellobiohydrolase"/>
    <property type="match status" value="1"/>
</dbReference>
<organism evidence="2 3">
    <name type="scientific">Streptomyces drozdowiczii</name>
    <dbReference type="NCBI Taxonomy" id="202862"/>
    <lineage>
        <taxon>Bacteria</taxon>
        <taxon>Bacillati</taxon>
        <taxon>Actinomycetota</taxon>
        <taxon>Actinomycetes</taxon>
        <taxon>Kitasatosporales</taxon>
        <taxon>Streptomycetaceae</taxon>
        <taxon>Streptomyces</taxon>
    </lineage>
</organism>
<dbReference type="Proteomes" id="UP001164963">
    <property type="component" value="Chromosome"/>
</dbReference>
<reference evidence="2" key="1">
    <citation type="journal article" date="2022" name="Front. Microbiol.">
        <title>Mirubactin C rescues the lethal effect of cell wall biosynthesis mutations in Bacillus subtilis.</title>
        <authorList>
            <person name="Kepplinger B."/>
            <person name="Wen X."/>
            <person name="Tyler A.R."/>
            <person name="Kim B.Y."/>
            <person name="Brown J."/>
            <person name="Banks P."/>
            <person name="Dashti Y."/>
            <person name="Mackenzie E.S."/>
            <person name="Wills C."/>
            <person name="Kawai Y."/>
            <person name="Waldron K.J."/>
            <person name="Allenby N.E.E."/>
            <person name="Wu L.J."/>
            <person name="Hall M.J."/>
            <person name="Errington J."/>
        </authorList>
    </citation>
    <scope>NUCLEOTIDE SEQUENCE</scope>
    <source>
        <strain evidence="2">MDA8-470</strain>
    </source>
</reference>
<dbReference type="EMBL" id="CP098740">
    <property type="protein sequence ID" value="UZK53912.1"/>
    <property type="molecule type" value="Genomic_DNA"/>
</dbReference>
<accession>A0ABY6PNY6</accession>
<keyword evidence="1 2" id="KW-0378">Hydrolase</keyword>
<keyword evidence="3" id="KW-1185">Reference proteome</keyword>
<protein>
    <recommendedName>
        <fullName evidence="1">Glucanase</fullName>
        <ecNumber evidence="1">3.2.1.-</ecNumber>
    </recommendedName>
</protein>